<reference evidence="5" key="1">
    <citation type="submission" date="2022-11" db="UniProtKB">
        <authorList>
            <consortium name="WormBaseParasite"/>
        </authorList>
    </citation>
    <scope>IDENTIFICATION</scope>
</reference>
<proteinExistence type="predicted"/>
<keyword evidence="1" id="KW-0175">Coiled coil</keyword>
<dbReference type="AlphaFoldDB" id="A0A915Q2V7"/>
<evidence type="ECO:0000313" key="4">
    <source>
        <dbReference type="Proteomes" id="UP000887581"/>
    </source>
</evidence>
<name>A0A915Q2V7_9BILA</name>
<dbReference type="InterPro" id="IPR012966">
    <property type="entry name" value="AHD"/>
</dbReference>
<dbReference type="GO" id="GO:0000915">
    <property type="term" value="P:actomyosin contractile ring assembly"/>
    <property type="evidence" value="ECO:0007669"/>
    <property type="project" value="TreeGrafter"/>
</dbReference>
<organism evidence="4 5">
    <name type="scientific">Setaria digitata</name>
    <dbReference type="NCBI Taxonomy" id="48799"/>
    <lineage>
        <taxon>Eukaryota</taxon>
        <taxon>Metazoa</taxon>
        <taxon>Ecdysozoa</taxon>
        <taxon>Nematoda</taxon>
        <taxon>Chromadorea</taxon>
        <taxon>Rhabditida</taxon>
        <taxon>Spirurina</taxon>
        <taxon>Spiruromorpha</taxon>
        <taxon>Filarioidea</taxon>
        <taxon>Setariidae</taxon>
        <taxon>Setaria</taxon>
    </lineage>
</organism>
<keyword evidence="4" id="KW-1185">Reference proteome</keyword>
<dbReference type="SUPFAM" id="SSF50729">
    <property type="entry name" value="PH domain-like"/>
    <property type="match status" value="1"/>
</dbReference>
<dbReference type="InterPro" id="IPR001849">
    <property type="entry name" value="PH_domain"/>
</dbReference>
<dbReference type="GO" id="GO:0005826">
    <property type="term" value="C:actomyosin contractile ring"/>
    <property type="evidence" value="ECO:0007669"/>
    <property type="project" value="TreeGrafter"/>
</dbReference>
<dbReference type="SMART" id="SM00233">
    <property type="entry name" value="PH"/>
    <property type="match status" value="1"/>
</dbReference>
<dbReference type="CDD" id="cd01263">
    <property type="entry name" value="PH_anillin"/>
    <property type="match status" value="1"/>
</dbReference>
<dbReference type="PANTHER" id="PTHR21538">
    <property type="entry name" value="ANILLIN/RHOTEKIN RTKN"/>
    <property type="match status" value="1"/>
</dbReference>
<dbReference type="Proteomes" id="UP000887581">
    <property type="component" value="Unplaced"/>
</dbReference>
<evidence type="ECO:0000256" key="1">
    <source>
        <dbReference type="SAM" id="Coils"/>
    </source>
</evidence>
<dbReference type="GO" id="GO:0031106">
    <property type="term" value="P:septin ring organization"/>
    <property type="evidence" value="ECO:0007669"/>
    <property type="project" value="TreeGrafter"/>
</dbReference>
<sequence length="1026" mass="116283">METEDADLARIIQRTKERELLIEKENTLLGCRSEISAIKGDTESVTPRPLLNRNKERIIDSLYPTEELETMKRISLDSPRNPNSDSLHDGDTADRSCNAKLRARFAALAADVENFECDIKPTRSKESFLRGPSPRLSSGDISPAVLFTPTVSYYPPSLINKLSTDSLPLVDEKKSVPTLNDDTLTFADESFDKNDEHKTTVTTDYNEPTDSLKSSSLVCNTSEKRLRFATPVYELAETDPFSKKCSSITDSLTDGYPTKAKSSKDLVNDKKLSECDTDNGSESEKYGIHKFFKRKVPEEPSEFSRDVSFIYLVETYFLYTVLENGLLPLQDDSNCDKRNHNELERDKRTFSVSRNDIIDEITATANRASEIIFDKPTHTKQIAKQLDKKIREENLKAKVVPKVDASFSKLGHHLQSKKELSYAEIDTRSANVKSLRDRWEVSSATGTPLHPDQEEDDLLQAAIRMAKSLKQGRIRIRPQSYSETKSSVQSSDFRPISATSSTSYIPFTGSIQQEQLFEAEEKRDAAQDDKVNVVGKSSTETNQLIDDAFQFIHRTPDKNSSLMSAILSTPEIRTTLSPSNVAATSHENTKADASLAHSVSFYRKKEKENRSAVETVMLGQFIPSPFSNTANLAYSVSKANINERTNFEIDRARLEKAINVQQEQIVQASRALSFCHSTQEFRGSREEVDAQRALLIATERRRALIFVLDRLIQKHAAGGVQHTISDGPRGNLTFSDISVKLMRDFVNGHINYHDDHLLFYFIILIRHEETVHHTTLTTSDEGICSGRLEFPHYIQFRSLPHDFICTLEIFALRTRRELLRHETKYHIKGGNSLKKSQKSMLSPGLVSLGGPSAVIDPSFQRVGYLSLNIGSVNKTRFHLSDTLYPLDGIVEMKVRCYAEDCGTVGYKGFLSLYQPVENIASWARFWCVLWDGQLRFWRYPEDESTKIPVVSIDLRTCACNEIKPIPVERCPYPNSMQIDVWLPSKNPQKPDRIRILMAADRKDEMHSWLNAMNISLRNLTLWSCRS</sequence>
<feature type="domain" description="PH" evidence="3">
    <location>
        <begin position="903"/>
        <end position="1017"/>
    </location>
</feature>
<protein>
    <submittedName>
        <fullName evidence="5">PH domain-containing protein</fullName>
    </submittedName>
</protein>
<feature type="region of interest" description="Disordered" evidence="2">
    <location>
        <begin position="71"/>
        <end position="92"/>
    </location>
</feature>
<evidence type="ECO:0000313" key="5">
    <source>
        <dbReference type="WBParaSite" id="sdigi.contig5.g714.t1"/>
    </source>
</evidence>
<dbReference type="PROSITE" id="PS50003">
    <property type="entry name" value="PH_DOMAIN"/>
    <property type="match status" value="1"/>
</dbReference>
<dbReference type="Pfam" id="PF08174">
    <property type="entry name" value="Anillin"/>
    <property type="match status" value="1"/>
</dbReference>
<evidence type="ECO:0000256" key="2">
    <source>
        <dbReference type="SAM" id="MobiDB-lite"/>
    </source>
</evidence>
<dbReference type="InterPro" id="IPR011993">
    <property type="entry name" value="PH-like_dom_sf"/>
</dbReference>
<dbReference type="PANTHER" id="PTHR21538:SF23">
    <property type="entry name" value="ANILLIN"/>
    <property type="match status" value="1"/>
</dbReference>
<dbReference type="InterPro" id="IPR051364">
    <property type="entry name" value="Cytokinesis/Rho-signaling"/>
</dbReference>
<feature type="coiled-coil region" evidence="1">
    <location>
        <begin position="644"/>
        <end position="671"/>
    </location>
</feature>
<dbReference type="InterPro" id="IPR037840">
    <property type="entry name" value="PH_Anillin"/>
</dbReference>
<dbReference type="GO" id="GO:0000281">
    <property type="term" value="P:mitotic cytokinesis"/>
    <property type="evidence" value="ECO:0007669"/>
    <property type="project" value="TreeGrafter"/>
</dbReference>
<evidence type="ECO:0000259" key="3">
    <source>
        <dbReference type="PROSITE" id="PS50003"/>
    </source>
</evidence>
<dbReference type="Pfam" id="PF00169">
    <property type="entry name" value="PH"/>
    <property type="match status" value="1"/>
</dbReference>
<accession>A0A915Q2V7</accession>
<dbReference type="Gene3D" id="2.30.29.30">
    <property type="entry name" value="Pleckstrin-homology domain (PH domain)/Phosphotyrosine-binding domain (PTB)"/>
    <property type="match status" value="1"/>
</dbReference>
<dbReference type="WBParaSite" id="sdigi.contig5.g714.t1">
    <property type="protein sequence ID" value="sdigi.contig5.g714.t1"/>
    <property type="gene ID" value="sdigi.contig5.g714"/>
</dbReference>